<dbReference type="GO" id="GO:0005975">
    <property type="term" value="P:carbohydrate metabolic process"/>
    <property type="evidence" value="ECO:0007669"/>
    <property type="project" value="InterPro"/>
</dbReference>
<dbReference type="Gene3D" id="3.40.50.880">
    <property type="match status" value="1"/>
</dbReference>
<dbReference type="InterPro" id="IPR028212">
    <property type="entry name" value="GHL6"/>
</dbReference>
<dbReference type="SUPFAM" id="SSF51445">
    <property type="entry name" value="(Trans)glycosidases"/>
    <property type="match status" value="1"/>
</dbReference>
<organism evidence="2 3">
    <name type="scientific">Candidatus Limivivens merdigallinarum</name>
    <dbReference type="NCBI Taxonomy" id="2840859"/>
    <lineage>
        <taxon>Bacteria</taxon>
        <taxon>Bacillati</taxon>
        <taxon>Bacillota</taxon>
        <taxon>Clostridia</taxon>
        <taxon>Lachnospirales</taxon>
        <taxon>Lachnospiraceae</taxon>
        <taxon>Lachnospiraceae incertae sedis</taxon>
        <taxon>Candidatus Limivivens</taxon>
    </lineage>
</organism>
<reference evidence="2" key="2">
    <citation type="journal article" date="2021" name="PeerJ">
        <title>Extensive microbial diversity within the chicken gut microbiome revealed by metagenomics and culture.</title>
        <authorList>
            <person name="Gilroy R."/>
            <person name="Ravi A."/>
            <person name="Getino M."/>
            <person name="Pursley I."/>
            <person name="Horton D.L."/>
            <person name="Alikhan N.F."/>
            <person name="Baker D."/>
            <person name="Gharbi K."/>
            <person name="Hall N."/>
            <person name="Watson M."/>
            <person name="Adriaenssens E.M."/>
            <person name="Foster-Nyarko E."/>
            <person name="Jarju S."/>
            <person name="Secka A."/>
            <person name="Antonio M."/>
            <person name="Oren A."/>
            <person name="Chaudhuri R.R."/>
            <person name="La Ragione R."/>
            <person name="Hildebrand F."/>
            <person name="Pallen M.J."/>
        </authorList>
    </citation>
    <scope>NUCLEOTIDE SEQUENCE</scope>
    <source>
        <strain evidence="2">ChiSjej3B21-11622</strain>
    </source>
</reference>
<dbReference type="InterPro" id="IPR013738">
    <property type="entry name" value="Beta_galactosidase_Trimer"/>
</dbReference>
<dbReference type="AlphaFoldDB" id="A0A9D1D1S5"/>
<proteinExistence type="predicted"/>
<sequence>MGVTKVKHHLRFRQVHLDFHTAGSIPGIGEEFDAEEFARTLKEAHVDSVTCFSRCHHGWLYYDSKHFPERVHPNLKNRNLLKEQIEACHKYDIKVPVYTTVQWDEQIAKEHREWLVSDPSGAPFGQPVFKPGFYRNLCLNTGYVDYLKEQVADVLECLGTVDGLFLDILNIKPCCCPNCVKEMQERGMNPEDETERYEFAQIVMDRFKQDMTQFIHKLQPGCPVFYNVGFISSRHRNALDAFTHLEIESLPGGSWGYDHFPVTARYTRTLGLDFMGMTGKFHTDWGDFSSFRNPAALEYECFKSLAYGGKCSIGDQLPPDGKISAPVYDLIGKVYKQVEEKEPWCDHVTPVAEAGILIPEEFMRAGTPLVTEELNGAVKLFTQIGIQFNVIDSREDFCKYRLLVLPDKIPAEEGLEGKLEDFLQKGGKILASYHSGMTREGKAADWMPADYLEEAPYSPDFVVMKGELGKGVYEDTEYVMYGKAARVKAKDGAEELLLVNVPYANRTWDHYCSHRHFPSSGTYGYPGAVRKGEVIYFAHPIFGTFQKYGCGWIKTMVENAVDLLLKERLVAYTGPSTLEVVLEDQTEEKREILHLLHYIPQRRAEELDILEDVIPLYEIPVSIKEGENPFVGVKIVPEGRELPFTKKEGRVEFVVPEVKGHAMVEISYQGKE</sequence>
<name>A0A9D1D1S5_9FIRM</name>
<dbReference type="InterPro" id="IPR029062">
    <property type="entry name" value="Class_I_gatase-like"/>
</dbReference>
<feature type="domain" description="Beta-galactosidase trimerisation" evidence="1">
    <location>
        <begin position="381"/>
        <end position="440"/>
    </location>
</feature>
<accession>A0A9D1D1S5</accession>
<evidence type="ECO:0000259" key="1">
    <source>
        <dbReference type="Pfam" id="PF08532"/>
    </source>
</evidence>
<protein>
    <submittedName>
        <fullName evidence="2">Beta-galactosidase trimerization domain-containing protein</fullName>
    </submittedName>
</protein>
<dbReference type="Pfam" id="PF14871">
    <property type="entry name" value="GHL6"/>
    <property type="match status" value="1"/>
</dbReference>
<dbReference type="Pfam" id="PF08532">
    <property type="entry name" value="Glyco_hydro_42M"/>
    <property type="match status" value="1"/>
</dbReference>
<evidence type="ECO:0000313" key="2">
    <source>
        <dbReference type="EMBL" id="HIQ97881.1"/>
    </source>
</evidence>
<dbReference type="EMBL" id="DVFT01000222">
    <property type="protein sequence ID" value="HIQ97881.1"/>
    <property type="molecule type" value="Genomic_DNA"/>
</dbReference>
<dbReference type="Proteomes" id="UP000886886">
    <property type="component" value="Unassembled WGS sequence"/>
</dbReference>
<dbReference type="CDD" id="cd03143">
    <property type="entry name" value="A4_beta-galactosidase_middle_domain"/>
    <property type="match status" value="1"/>
</dbReference>
<dbReference type="GO" id="GO:0004565">
    <property type="term" value="F:beta-galactosidase activity"/>
    <property type="evidence" value="ECO:0007669"/>
    <property type="project" value="InterPro"/>
</dbReference>
<dbReference type="SUPFAM" id="SSF52317">
    <property type="entry name" value="Class I glutamine amidotransferase-like"/>
    <property type="match status" value="1"/>
</dbReference>
<dbReference type="Gene3D" id="3.20.20.80">
    <property type="entry name" value="Glycosidases"/>
    <property type="match status" value="1"/>
</dbReference>
<reference evidence="2" key="1">
    <citation type="submission" date="2020-10" db="EMBL/GenBank/DDBJ databases">
        <authorList>
            <person name="Gilroy R."/>
        </authorList>
    </citation>
    <scope>NUCLEOTIDE SEQUENCE</scope>
    <source>
        <strain evidence="2">ChiSjej3B21-11622</strain>
    </source>
</reference>
<comment type="caution">
    <text evidence="2">The sequence shown here is derived from an EMBL/GenBank/DDBJ whole genome shotgun (WGS) entry which is preliminary data.</text>
</comment>
<dbReference type="InterPro" id="IPR017853">
    <property type="entry name" value="GH"/>
</dbReference>
<gene>
    <name evidence="2" type="ORF">IAB26_15130</name>
</gene>
<evidence type="ECO:0000313" key="3">
    <source>
        <dbReference type="Proteomes" id="UP000886886"/>
    </source>
</evidence>